<dbReference type="Proteomes" id="UP000215506">
    <property type="component" value="Unassembled WGS sequence"/>
</dbReference>
<dbReference type="Gene3D" id="3.10.129.10">
    <property type="entry name" value="Hotdog Thioesterase"/>
    <property type="match status" value="1"/>
</dbReference>
<comment type="similarity">
    <text evidence="1">Belongs to the enoyl-CoA hydratase/isomerase family.</text>
</comment>
<dbReference type="PANTHER" id="PTHR42993">
    <property type="entry name" value="MAOC-LIKE DEHYDRATASE DOMAIN-CONTAINING PROTEIN"/>
    <property type="match status" value="1"/>
</dbReference>
<accession>A0A231GXA3</accession>
<dbReference type="SUPFAM" id="SSF54637">
    <property type="entry name" value="Thioesterase/thiol ester dehydrase-isomerase"/>
    <property type="match status" value="1"/>
</dbReference>
<dbReference type="EMBL" id="NGAF01000021">
    <property type="protein sequence ID" value="OXR41236.1"/>
    <property type="molecule type" value="Genomic_DNA"/>
</dbReference>
<comment type="caution">
    <text evidence="3">The sequence shown here is derived from an EMBL/GenBank/DDBJ whole genome shotgun (WGS) entry which is preliminary data.</text>
</comment>
<organism evidence="3 4">
    <name type="scientific">Nocardia cerradoensis</name>
    <dbReference type="NCBI Taxonomy" id="85688"/>
    <lineage>
        <taxon>Bacteria</taxon>
        <taxon>Bacillati</taxon>
        <taxon>Actinomycetota</taxon>
        <taxon>Actinomycetes</taxon>
        <taxon>Mycobacteriales</taxon>
        <taxon>Nocardiaceae</taxon>
        <taxon>Nocardia</taxon>
    </lineage>
</organism>
<sequence length="154" mass="16163">MTFFNNLDAVRAATGAELGVSAWIDVPQNRIDVFADATEDRQWIHTDSAAAAAGPFGTTIAHGYLTLSLVSALLADLLAVGDVAMAVNYGLNKVRFPAPVPSGSRVRGHGRLADVTDIPGGLQTTTIVSVECEGVGKPVCVAEVVTRFHDRTTT</sequence>
<evidence type="ECO:0000259" key="2">
    <source>
        <dbReference type="Pfam" id="PF01575"/>
    </source>
</evidence>
<evidence type="ECO:0000313" key="3">
    <source>
        <dbReference type="EMBL" id="OXR41236.1"/>
    </source>
</evidence>
<name>A0A231GXA3_9NOCA</name>
<dbReference type="AlphaFoldDB" id="A0A231GXA3"/>
<protein>
    <submittedName>
        <fullName evidence="3">Putative enoyl-CoA hydratase 1</fullName>
        <ecNumber evidence="3">4.2.1.17</ecNumber>
    </submittedName>
</protein>
<dbReference type="Pfam" id="PF01575">
    <property type="entry name" value="MaoC_dehydratas"/>
    <property type="match status" value="1"/>
</dbReference>
<dbReference type="GO" id="GO:0004300">
    <property type="term" value="F:enoyl-CoA hydratase activity"/>
    <property type="evidence" value="ECO:0007669"/>
    <property type="project" value="UniProtKB-EC"/>
</dbReference>
<dbReference type="InterPro" id="IPR002539">
    <property type="entry name" value="MaoC-like_dom"/>
</dbReference>
<keyword evidence="3" id="KW-0456">Lyase</keyword>
<reference evidence="3 4" key="1">
    <citation type="submission" date="2017-07" db="EMBL/GenBank/DDBJ databases">
        <title>First draft Genome Sequence of Nocardia cerradoensis isolated from human infection.</title>
        <authorList>
            <person name="Carrasco G."/>
        </authorList>
    </citation>
    <scope>NUCLEOTIDE SEQUENCE [LARGE SCALE GENOMIC DNA]</scope>
    <source>
        <strain evidence="3 4">CNM20130759</strain>
    </source>
</reference>
<keyword evidence="4" id="KW-1185">Reference proteome</keyword>
<evidence type="ECO:0000313" key="4">
    <source>
        <dbReference type="Proteomes" id="UP000215506"/>
    </source>
</evidence>
<feature type="domain" description="MaoC-like" evidence="2">
    <location>
        <begin position="13"/>
        <end position="118"/>
    </location>
</feature>
<dbReference type="CDD" id="cd03450">
    <property type="entry name" value="NodN"/>
    <property type="match status" value="1"/>
</dbReference>
<gene>
    <name evidence="3" type="ORF">B7C42_06634</name>
</gene>
<evidence type="ECO:0000256" key="1">
    <source>
        <dbReference type="ARBA" id="ARBA00005254"/>
    </source>
</evidence>
<dbReference type="InterPro" id="IPR029069">
    <property type="entry name" value="HotDog_dom_sf"/>
</dbReference>
<dbReference type="InterPro" id="IPR039375">
    <property type="entry name" value="NodN-like"/>
</dbReference>
<proteinExistence type="inferred from homology"/>
<dbReference type="PANTHER" id="PTHR42993:SF1">
    <property type="entry name" value="MAOC-LIKE DEHYDRATASE DOMAIN-CONTAINING PROTEIN"/>
    <property type="match status" value="1"/>
</dbReference>
<dbReference type="EC" id="4.2.1.17" evidence="3"/>
<dbReference type="RefSeq" id="WP_094027677.1">
    <property type="nucleotide sequence ID" value="NZ_NGAF01000021.1"/>
</dbReference>